<sequence>MNSVLAFTIIMLVWTVSDYISKKTKSLLSTLLIASLIFLIGFKTNLFPEDLLPSSSLLALGTTVVGFILVHLGTTISLKEFKQQWRTFLIGVAATLGIVAALLLVGPLFEDQSYAIAAIGAISGGTISIIMVQDAAIAAGLLSVAVLPVLISAFQGLIGFPLTSLILRKEANRLHQEYQKNPDAFAGAEQVEETEPKKTRLPELFHTTAGTLFVVGVTVLLATLVNNLTNGMINTFILCLLFGIALRELNLFKPNILNGIDAYGLMMLAILIIIFGPLATISIHDLIELILPLTLSFLVGVTGNVLFAAIAGKFLGYSLSMSIAIGLTSLYGFPGTMILSQEAAKSINGTPEEIALIEGQILPKMVIAGFSTVTITSVFITGILVNLIG</sequence>
<feature type="transmembrane region" description="Helical" evidence="1">
    <location>
        <begin position="262"/>
        <end position="283"/>
    </location>
</feature>
<dbReference type="EMBL" id="CP013655">
    <property type="protein sequence ID" value="ALS36058.1"/>
    <property type="molecule type" value="Genomic_DNA"/>
</dbReference>
<reference evidence="3" key="1">
    <citation type="submission" date="2015-12" db="EMBL/GenBank/DDBJ databases">
        <authorList>
            <person name="Lauer A."/>
            <person name="Humrighouse B."/>
            <person name="Loparev V."/>
            <person name="Shewmaker P.L."/>
            <person name="Whitney A.M."/>
            <person name="McLaughlin R.W."/>
        </authorList>
    </citation>
    <scope>NUCLEOTIDE SEQUENCE [LARGE SCALE GENOMIC DNA]</scope>
    <source>
        <strain evidence="3">LMG 26678</strain>
    </source>
</reference>
<evidence type="ECO:0000256" key="1">
    <source>
        <dbReference type="SAM" id="Phobius"/>
    </source>
</evidence>
<dbReference type="Proteomes" id="UP000067523">
    <property type="component" value="Chromosome"/>
</dbReference>
<accession>A0A0U2WVK7</accession>
<feature type="transmembrane region" description="Helical" evidence="1">
    <location>
        <begin position="88"/>
        <end position="106"/>
    </location>
</feature>
<feature type="transmembrane region" description="Helical" evidence="1">
    <location>
        <begin position="138"/>
        <end position="167"/>
    </location>
</feature>
<dbReference type="InterPro" id="IPR049576">
    <property type="entry name" value="HDC-like"/>
</dbReference>
<gene>
    <name evidence="2" type="ORF">ATZ35_02440</name>
</gene>
<evidence type="ECO:0000313" key="2">
    <source>
        <dbReference type="EMBL" id="ALS36058.1"/>
    </source>
</evidence>
<feature type="transmembrane region" description="Helical" evidence="1">
    <location>
        <begin position="57"/>
        <end position="76"/>
    </location>
</feature>
<evidence type="ECO:0008006" key="4">
    <source>
        <dbReference type="Google" id="ProtNLM"/>
    </source>
</evidence>
<organism evidence="2 3">
    <name type="scientific">Enterococcus rotai</name>
    <dbReference type="NCBI Taxonomy" id="118060"/>
    <lineage>
        <taxon>Bacteria</taxon>
        <taxon>Bacillati</taxon>
        <taxon>Bacillota</taxon>
        <taxon>Bacilli</taxon>
        <taxon>Lactobacillales</taxon>
        <taxon>Enterococcaceae</taxon>
        <taxon>Enterococcus</taxon>
    </lineage>
</organism>
<dbReference type="KEGG" id="erx:ATZ35_02440"/>
<protein>
    <recommendedName>
        <fullName evidence="4">Na+/glutamate symporter</fullName>
    </recommendedName>
</protein>
<dbReference type="RefSeq" id="WP_208929337.1">
    <property type="nucleotide sequence ID" value="NZ_CP013655.1"/>
</dbReference>
<feature type="transmembrane region" description="Helical" evidence="1">
    <location>
        <begin position="113"/>
        <end position="132"/>
    </location>
</feature>
<feature type="transmembrane region" description="Helical" evidence="1">
    <location>
        <begin position="204"/>
        <end position="225"/>
    </location>
</feature>
<feature type="transmembrane region" description="Helical" evidence="1">
    <location>
        <begin position="366"/>
        <end position="388"/>
    </location>
</feature>
<keyword evidence="1" id="KW-0472">Membrane</keyword>
<dbReference type="CDD" id="cd21416">
    <property type="entry name" value="HDC_protein"/>
    <property type="match status" value="1"/>
</dbReference>
<dbReference type="AlphaFoldDB" id="A0A0U2WVK7"/>
<keyword evidence="1" id="KW-1133">Transmembrane helix</keyword>
<feature type="transmembrane region" description="Helical" evidence="1">
    <location>
        <begin position="27"/>
        <end position="45"/>
    </location>
</feature>
<feature type="transmembrane region" description="Helical" evidence="1">
    <location>
        <begin position="231"/>
        <end position="250"/>
    </location>
</feature>
<dbReference type="STRING" id="118060.ATZ35_02440"/>
<name>A0A0U2WVK7_9ENTE</name>
<feature type="transmembrane region" description="Helical" evidence="1">
    <location>
        <begin position="289"/>
        <end position="307"/>
    </location>
</feature>
<evidence type="ECO:0000313" key="3">
    <source>
        <dbReference type="Proteomes" id="UP000067523"/>
    </source>
</evidence>
<proteinExistence type="predicted"/>
<keyword evidence="3" id="KW-1185">Reference proteome</keyword>
<keyword evidence="1" id="KW-0812">Transmembrane</keyword>